<feature type="transmembrane region" description="Helical" evidence="7">
    <location>
        <begin position="16"/>
        <end position="37"/>
    </location>
</feature>
<proteinExistence type="predicted"/>
<dbReference type="PROSITE" id="PS50026">
    <property type="entry name" value="EGF_3"/>
    <property type="match status" value="1"/>
</dbReference>
<evidence type="ECO:0000256" key="5">
    <source>
        <dbReference type="ARBA" id="ARBA00023180"/>
    </source>
</evidence>
<keyword evidence="7" id="KW-0812">Transmembrane</keyword>
<evidence type="ECO:0000313" key="9">
    <source>
        <dbReference type="EMBL" id="RMX39760.1"/>
    </source>
</evidence>
<keyword evidence="1 6" id="KW-0245">EGF-like domain</keyword>
<feature type="disulfide bond" evidence="6">
    <location>
        <begin position="158"/>
        <end position="175"/>
    </location>
</feature>
<dbReference type="AlphaFoldDB" id="A0A3M6TEE9"/>
<evidence type="ECO:0000256" key="7">
    <source>
        <dbReference type="SAM" id="Phobius"/>
    </source>
</evidence>
<evidence type="ECO:0000256" key="6">
    <source>
        <dbReference type="PROSITE-ProRule" id="PRU00076"/>
    </source>
</evidence>
<keyword evidence="2" id="KW-0732">Signal</keyword>
<dbReference type="Proteomes" id="UP000275408">
    <property type="component" value="Unassembled WGS sequence"/>
</dbReference>
<feature type="non-terminal residue" evidence="9">
    <location>
        <position position="1"/>
    </location>
</feature>
<evidence type="ECO:0000256" key="4">
    <source>
        <dbReference type="ARBA" id="ARBA00023157"/>
    </source>
</evidence>
<dbReference type="InterPro" id="IPR000742">
    <property type="entry name" value="EGF"/>
</dbReference>
<evidence type="ECO:0000256" key="3">
    <source>
        <dbReference type="ARBA" id="ARBA00022737"/>
    </source>
</evidence>
<gene>
    <name evidence="9" type="ORF">pdam_00007120</name>
</gene>
<evidence type="ECO:0000256" key="2">
    <source>
        <dbReference type="ARBA" id="ARBA00022729"/>
    </source>
</evidence>
<keyword evidence="4 6" id="KW-1015">Disulfide bond</keyword>
<protein>
    <recommendedName>
        <fullName evidence="8">EGF-like domain-containing protein</fullName>
    </recommendedName>
</protein>
<dbReference type="PROSITE" id="PS01186">
    <property type="entry name" value="EGF_2"/>
    <property type="match status" value="1"/>
</dbReference>
<feature type="disulfide bond" evidence="6">
    <location>
        <begin position="177"/>
        <end position="186"/>
    </location>
</feature>
<keyword evidence="7" id="KW-0472">Membrane</keyword>
<dbReference type="OrthoDB" id="5946752at2759"/>
<dbReference type="PROSITE" id="PS00022">
    <property type="entry name" value="EGF_1"/>
    <property type="match status" value="1"/>
</dbReference>
<dbReference type="CDD" id="cd00054">
    <property type="entry name" value="EGF_CA"/>
    <property type="match status" value="1"/>
</dbReference>
<keyword evidence="5" id="KW-0325">Glycoprotein</keyword>
<dbReference type="Gene3D" id="2.10.25.10">
    <property type="entry name" value="Laminin"/>
    <property type="match status" value="1"/>
</dbReference>
<dbReference type="EMBL" id="RCHS01003782">
    <property type="protein sequence ID" value="RMX39760.1"/>
    <property type="molecule type" value="Genomic_DNA"/>
</dbReference>
<dbReference type="SMART" id="SM00181">
    <property type="entry name" value="EGF"/>
    <property type="match status" value="1"/>
</dbReference>
<reference evidence="9 10" key="1">
    <citation type="journal article" date="2018" name="Sci. Rep.">
        <title>Comparative analysis of the Pocillopora damicornis genome highlights role of immune system in coral evolution.</title>
        <authorList>
            <person name="Cunning R."/>
            <person name="Bay R.A."/>
            <person name="Gillette P."/>
            <person name="Baker A.C."/>
            <person name="Traylor-Knowles N."/>
        </authorList>
    </citation>
    <scope>NUCLEOTIDE SEQUENCE [LARGE SCALE GENOMIC DNA]</scope>
    <source>
        <strain evidence="9">RSMAS</strain>
        <tissue evidence="9">Whole animal</tissue>
    </source>
</reference>
<dbReference type="Pfam" id="PF00008">
    <property type="entry name" value="EGF"/>
    <property type="match status" value="1"/>
</dbReference>
<keyword evidence="10" id="KW-1185">Reference proteome</keyword>
<evidence type="ECO:0000313" key="10">
    <source>
        <dbReference type="Proteomes" id="UP000275408"/>
    </source>
</evidence>
<keyword evidence="3" id="KW-0677">Repeat</keyword>
<organism evidence="9 10">
    <name type="scientific">Pocillopora damicornis</name>
    <name type="common">Cauliflower coral</name>
    <name type="synonym">Millepora damicornis</name>
    <dbReference type="NCBI Taxonomy" id="46731"/>
    <lineage>
        <taxon>Eukaryota</taxon>
        <taxon>Metazoa</taxon>
        <taxon>Cnidaria</taxon>
        <taxon>Anthozoa</taxon>
        <taxon>Hexacorallia</taxon>
        <taxon>Scleractinia</taxon>
        <taxon>Astrocoeniina</taxon>
        <taxon>Pocilloporidae</taxon>
        <taxon>Pocillopora</taxon>
    </lineage>
</organism>
<feature type="domain" description="EGF-like" evidence="8">
    <location>
        <begin position="149"/>
        <end position="187"/>
    </location>
</feature>
<evidence type="ECO:0000259" key="8">
    <source>
        <dbReference type="PROSITE" id="PS50026"/>
    </source>
</evidence>
<comment type="caution">
    <text evidence="6">Lacks conserved residue(s) required for the propagation of feature annotation.</text>
</comment>
<keyword evidence="7" id="KW-1133">Transmembrane helix</keyword>
<dbReference type="SUPFAM" id="SSF57196">
    <property type="entry name" value="EGF/Laminin"/>
    <property type="match status" value="1"/>
</dbReference>
<evidence type="ECO:0000256" key="1">
    <source>
        <dbReference type="ARBA" id="ARBA00022536"/>
    </source>
</evidence>
<sequence>YLSRSQVSRIRGKAKYLTLVTTPPLNMFFGLLFPLLFELSVLIPAPAFSQDSNPVYREGNRVSSTRTFLTRTFIKHEFHHLNAPLIGTVAVSDVFDCTLECLSNPLCFSVNLAAFKVTHRKLWCELLSSDKFRNSTEYKGNKYSHHFAIESPCSSSPCQHEATCVTNYRDGSFGCRCAKGYKGEYCEKVLGSCREAYNLFKSNASQLVTLHLDSKPVTVLCQMGDFGCGDGGWTPVMKINGRQICLGMKISGQLRFIVINKQANSLYSLIADGRYRATSLGRNEWKKLIGAEGSLQLRCNKEGFNAVSTASYRSKARIGYIANQENDCGSCDSRIGFGTGGYPDNSLTCGNAASHSPDNGDRYIKAMGYILVQ</sequence>
<accession>A0A3M6TEE9</accession>
<comment type="caution">
    <text evidence="9">The sequence shown here is derived from an EMBL/GenBank/DDBJ whole genome shotgun (WGS) entry which is preliminary data.</text>
</comment>
<dbReference type="FunFam" id="2.10.25.10:FF:000173">
    <property type="entry name" value="Neurogenic locus notch protein 2"/>
    <property type="match status" value="1"/>
</dbReference>
<name>A0A3M6TEE9_POCDA</name>